<dbReference type="GO" id="GO:0016740">
    <property type="term" value="F:transferase activity"/>
    <property type="evidence" value="ECO:0007669"/>
    <property type="project" value="UniProtKB-KW"/>
</dbReference>
<dbReference type="InterPro" id="IPR017926">
    <property type="entry name" value="GATASE"/>
</dbReference>
<dbReference type="InterPro" id="IPR029062">
    <property type="entry name" value="Class_I_gatase-like"/>
</dbReference>
<dbReference type="RefSeq" id="WP_170193372.1">
    <property type="nucleotide sequence ID" value="NZ_JABBNB010000005.1"/>
</dbReference>
<dbReference type="GO" id="GO:0005829">
    <property type="term" value="C:cytosol"/>
    <property type="evidence" value="ECO:0007669"/>
    <property type="project" value="TreeGrafter"/>
</dbReference>
<dbReference type="Pfam" id="PF00117">
    <property type="entry name" value="GATase"/>
    <property type="match status" value="1"/>
</dbReference>
<keyword evidence="2" id="KW-0808">Transferase</keyword>
<comment type="caution">
    <text evidence="2">The sequence shown here is derived from an EMBL/GenBank/DDBJ whole genome shotgun (WGS) entry which is preliminary data.</text>
</comment>
<evidence type="ECO:0000313" key="3">
    <source>
        <dbReference type="Proteomes" id="UP000550729"/>
    </source>
</evidence>
<protein>
    <submittedName>
        <fullName evidence="2">Glutamine amidotransferase</fullName>
    </submittedName>
</protein>
<dbReference type="SUPFAM" id="SSF52317">
    <property type="entry name" value="Class I glutamine amidotransferase-like"/>
    <property type="match status" value="1"/>
</dbReference>
<dbReference type="AlphaFoldDB" id="A0A848KSB0"/>
<dbReference type="NCBIfam" id="NF005743">
    <property type="entry name" value="PRK07567.1"/>
    <property type="match status" value="1"/>
</dbReference>
<gene>
    <name evidence="2" type="ORF">HH308_06525</name>
</gene>
<organism evidence="2 3">
    <name type="scientific">Gordonia asplenii</name>
    <dbReference type="NCBI Taxonomy" id="2725283"/>
    <lineage>
        <taxon>Bacteria</taxon>
        <taxon>Bacillati</taxon>
        <taxon>Actinomycetota</taxon>
        <taxon>Actinomycetes</taxon>
        <taxon>Mycobacteriales</taxon>
        <taxon>Gordoniaceae</taxon>
        <taxon>Gordonia</taxon>
    </lineage>
</organism>
<dbReference type="PROSITE" id="PS51273">
    <property type="entry name" value="GATASE_TYPE_1"/>
    <property type="match status" value="1"/>
</dbReference>
<keyword evidence="2" id="KW-0315">Glutamine amidotransferase</keyword>
<dbReference type="PANTHER" id="PTHR42695:SF5">
    <property type="entry name" value="GLUTAMINE AMIDOTRANSFERASE YLR126C-RELATED"/>
    <property type="match status" value="1"/>
</dbReference>
<dbReference type="Gene3D" id="3.40.50.880">
    <property type="match status" value="1"/>
</dbReference>
<sequence length="247" mass="26645">MPDANAPFLLLSIRAEHDAAAEEYDAVMRFGGLDESRLRRIVLTRQPLGRIDLDDWSGIVLGGGPFNVSDPSDSKSQTQKRTEAELFDLLTRVVAEDFPFLGCCYGVGTLGAVIGATVDRTHSEPVGGLTVTLTADGTADPIFAPLPATFDAYGGHKEAASVLPAQAVTLASSAACPIQAFRVGANVYATQFHAELDLDGLCTRIDAYRNHGYFAPETADQLKADARHYDVTHTGAILRRFVERYSR</sequence>
<dbReference type="PANTHER" id="PTHR42695">
    <property type="entry name" value="GLUTAMINE AMIDOTRANSFERASE YLR126C-RELATED"/>
    <property type="match status" value="1"/>
</dbReference>
<accession>A0A848KSB0</accession>
<evidence type="ECO:0000313" key="2">
    <source>
        <dbReference type="EMBL" id="NMO00867.1"/>
    </source>
</evidence>
<reference evidence="2 3" key="1">
    <citation type="submission" date="2020-04" db="EMBL/GenBank/DDBJ databases">
        <title>Gordonia sp. nov. TBRC 11910.</title>
        <authorList>
            <person name="Suriyachadkun C."/>
        </authorList>
    </citation>
    <scope>NUCLEOTIDE SEQUENCE [LARGE SCALE GENOMIC DNA]</scope>
    <source>
        <strain evidence="2 3">TBRC 11910</strain>
    </source>
</reference>
<dbReference type="CDD" id="cd01741">
    <property type="entry name" value="GATase1_1"/>
    <property type="match status" value="1"/>
</dbReference>
<proteinExistence type="predicted"/>
<dbReference type="Proteomes" id="UP000550729">
    <property type="component" value="Unassembled WGS sequence"/>
</dbReference>
<dbReference type="EMBL" id="JABBNB010000005">
    <property type="protein sequence ID" value="NMO00867.1"/>
    <property type="molecule type" value="Genomic_DNA"/>
</dbReference>
<dbReference type="InterPro" id="IPR044992">
    <property type="entry name" value="ChyE-like"/>
</dbReference>
<name>A0A848KSB0_9ACTN</name>
<feature type="domain" description="Glutamine amidotransferase" evidence="1">
    <location>
        <begin position="53"/>
        <end position="196"/>
    </location>
</feature>
<evidence type="ECO:0000259" key="1">
    <source>
        <dbReference type="Pfam" id="PF00117"/>
    </source>
</evidence>
<keyword evidence="3" id="KW-1185">Reference proteome</keyword>